<keyword evidence="10" id="KW-1185">Reference proteome</keyword>
<dbReference type="RefSeq" id="WP_277859462.1">
    <property type="nucleotide sequence ID" value="NZ_JARRAG010000001.1"/>
</dbReference>
<evidence type="ECO:0008006" key="11">
    <source>
        <dbReference type="Google" id="ProtNLM"/>
    </source>
</evidence>
<dbReference type="InterPro" id="IPR050297">
    <property type="entry name" value="LipidA_mod_glycosyltrf_83"/>
</dbReference>
<dbReference type="Proteomes" id="UP001216907">
    <property type="component" value="Unassembled WGS sequence"/>
</dbReference>
<evidence type="ECO:0000256" key="8">
    <source>
        <dbReference type="SAM" id="Phobius"/>
    </source>
</evidence>
<feature type="transmembrane region" description="Helical" evidence="8">
    <location>
        <begin position="66"/>
        <end position="82"/>
    </location>
</feature>
<feature type="transmembrane region" description="Helical" evidence="8">
    <location>
        <begin position="396"/>
        <end position="417"/>
    </location>
</feature>
<comment type="subcellular location">
    <subcellularLocation>
        <location evidence="1">Cell membrane</location>
        <topology evidence="1">Multi-pass membrane protein</topology>
    </subcellularLocation>
</comment>
<evidence type="ECO:0000256" key="6">
    <source>
        <dbReference type="ARBA" id="ARBA00022989"/>
    </source>
</evidence>
<sequence>MKGSRPWLAVLLLSAVLVRAAAVLVLQSHHVPRSTYEHGEIAASLVAGRGFAMHFLGVDGPTSQQAPVYPLVVAAAYALGGVERPRSLLILELGQAFLGGLMVLGVFRLATWAAPERPAVAWSAAWIAALHPTLVYAATHVQVALLAATLVVWTFVWAVRAGASGSNGDAIIAGLLLALCALTDPILGLVAPGLFAVLALSRTEASASRSSWSLGAVVVMVAALGVTPWIARNAFVHGEFVPIKSTFGYAFWQGNCAISEGTDKVVRASVEGVMDGAKDAGSLAAYNRTVWEARHTAGYIDDVAFTAEDRRYLETLSEPERSRVLLRRAIADIRKDALRYVGLCVRRFRYFWLFDETNPRSRVFIYRASHLGLTGLSLLGLATAGATLRRRSAPMLATVGAISLFHALTIVSARFHIPIEPLMAIWAGAGLVRTLDFAWGRLPGRSVAAAGGLEHVGVVGRLG</sequence>
<keyword evidence="6 8" id="KW-1133">Transmembrane helix</keyword>
<organism evidence="9 10">
    <name type="scientific">Paludisphaera mucosa</name>
    <dbReference type="NCBI Taxonomy" id="3030827"/>
    <lineage>
        <taxon>Bacteria</taxon>
        <taxon>Pseudomonadati</taxon>
        <taxon>Planctomycetota</taxon>
        <taxon>Planctomycetia</taxon>
        <taxon>Isosphaerales</taxon>
        <taxon>Isosphaeraceae</taxon>
        <taxon>Paludisphaera</taxon>
    </lineage>
</organism>
<dbReference type="PANTHER" id="PTHR33908">
    <property type="entry name" value="MANNOSYLTRANSFERASE YKCB-RELATED"/>
    <property type="match status" value="1"/>
</dbReference>
<feature type="transmembrane region" description="Helical" evidence="8">
    <location>
        <begin position="143"/>
        <end position="159"/>
    </location>
</feature>
<evidence type="ECO:0000256" key="3">
    <source>
        <dbReference type="ARBA" id="ARBA00022676"/>
    </source>
</evidence>
<keyword evidence="5 8" id="KW-0812">Transmembrane</keyword>
<keyword evidence="7 8" id="KW-0472">Membrane</keyword>
<name>A0ABT6F692_9BACT</name>
<feature type="transmembrane region" description="Helical" evidence="8">
    <location>
        <begin position="212"/>
        <end position="231"/>
    </location>
</feature>
<keyword evidence="4" id="KW-0808">Transferase</keyword>
<accession>A0ABT6F692</accession>
<protein>
    <recommendedName>
        <fullName evidence="11">Glycosyltransferase RgtA/B/C/D-like domain-containing protein</fullName>
    </recommendedName>
</protein>
<evidence type="ECO:0000256" key="5">
    <source>
        <dbReference type="ARBA" id="ARBA00022692"/>
    </source>
</evidence>
<reference evidence="9 10" key="1">
    <citation type="submission" date="2023-03" db="EMBL/GenBank/DDBJ databases">
        <title>Paludisphaera mucosa sp. nov. a novel planctomycete from northern fen.</title>
        <authorList>
            <person name="Ivanova A."/>
        </authorList>
    </citation>
    <scope>NUCLEOTIDE SEQUENCE [LARGE SCALE GENOMIC DNA]</scope>
    <source>
        <strain evidence="9 10">Pla2</strain>
    </source>
</reference>
<feature type="transmembrane region" description="Helical" evidence="8">
    <location>
        <begin position="364"/>
        <end position="384"/>
    </location>
</feature>
<evidence type="ECO:0000256" key="7">
    <source>
        <dbReference type="ARBA" id="ARBA00023136"/>
    </source>
</evidence>
<feature type="transmembrane region" description="Helical" evidence="8">
    <location>
        <begin position="89"/>
        <end position="107"/>
    </location>
</feature>
<keyword evidence="3" id="KW-0328">Glycosyltransferase</keyword>
<proteinExistence type="predicted"/>
<feature type="transmembrane region" description="Helical" evidence="8">
    <location>
        <begin position="171"/>
        <end position="200"/>
    </location>
</feature>
<dbReference type="PANTHER" id="PTHR33908:SF11">
    <property type="entry name" value="MEMBRANE PROTEIN"/>
    <property type="match status" value="1"/>
</dbReference>
<keyword evidence="2" id="KW-1003">Cell membrane</keyword>
<evidence type="ECO:0000256" key="2">
    <source>
        <dbReference type="ARBA" id="ARBA00022475"/>
    </source>
</evidence>
<comment type="caution">
    <text evidence="9">The sequence shown here is derived from an EMBL/GenBank/DDBJ whole genome shotgun (WGS) entry which is preliminary data.</text>
</comment>
<gene>
    <name evidence="9" type="ORF">PZE19_04940</name>
</gene>
<evidence type="ECO:0000256" key="1">
    <source>
        <dbReference type="ARBA" id="ARBA00004651"/>
    </source>
</evidence>
<evidence type="ECO:0000313" key="9">
    <source>
        <dbReference type="EMBL" id="MDG3003105.1"/>
    </source>
</evidence>
<evidence type="ECO:0000256" key="4">
    <source>
        <dbReference type="ARBA" id="ARBA00022679"/>
    </source>
</evidence>
<dbReference type="EMBL" id="JARRAG010000001">
    <property type="protein sequence ID" value="MDG3003105.1"/>
    <property type="molecule type" value="Genomic_DNA"/>
</dbReference>
<evidence type="ECO:0000313" key="10">
    <source>
        <dbReference type="Proteomes" id="UP001216907"/>
    </source>
</evidence>